<dbReference type="Pfam" id="PF13715">
    <property type="entry name" value="CarbopepD_reg_2"/>
    <property type="match status" value="1"/>
</dbReference>
<keyword evidence="4 7" id="KW-0812">Transmembrane</keyword>
<keyword evidence="5 7" id="KW-0472">Membrane</keyword>
<dbReference type="Gene3D" id="2.40.170.20">
    <property type="entry name" value="TonB-dependent receptor, beta-barrel domain"/>
    <property type="match status" value="1"/>
</dbReference>
<dbReference type="InterPro" id="IPR037066">
    <property type="entry name" value="Plug_dom_sf"/>
</dbReference>
<keyword evidence="6 7" id="KW-0998">Cell outer membrane</keyword>
<dbReference type="InterPro" id="IPR008969">
    <property type="entry name" value="CarboxyPept-like_regulatory"/>
</dbReference>
<dbReference type="EMBL" id="VCEJ01000004">
    <property type="protein sequence ID" value="TLV00417.1"/>
    <property type="molecule type" value="Genomic_DNA"/>
</dbReference>
<proteinExistence type="inferred from homology"/>
<evidence type="ECO:0000313" key="12">
    <source>
        <dbReference type="Proteomes" id="UP000306402"/>
    </source>
</evidence>
<evidence type="ECO:0000256" key="2">
    <source>
        <dbReference type="ARBA" id="ARBA00022448"/>
    </source>
</evidence>
<feature type="domain" description="TonB-dependent receptor plug" evidence="10">
    <location>
        <begin position="155"/>
        <end position="276"/>
    </location>
</feature>
<gene>
    <name evidence="11" type="ORF">FEN17_13080</name>
</gene>
<evidence type="ECO:0000256" key="8">
    <source>
        <dbReference type="SAM" id="MobiDB-lite"/>
    </source>
</evidence>
<dbReference type="InterPro" id="IPR036942">
    <property type="entry name" value="Beta-barrel_TonB_sf"/>
</dbReference>
<organism evidence="11 12">
    <name type="scientific">Dyadobacter luticola</name>
    <dbReference type="NCBI Taxonomy" id="1979387"/>
    <lineage>
        <taxon>Bacteria</taxon>
        <taxon>Pseudomonadati</taxon>
        <taxon>Bacteroidota</taxon>
        <taxon>Cytophagia</taxon>
        <taxon>Cytophagales</taxon>
        <taxon>Spirosomataceae</taxon>
        <taxon>Dyadobacter</taxon>
    </lineage>
</organism>
<dbReference type="SUPFAM" id="SSF49464">
    <property type="entry name" value="Carboxypeptidase regulatory domain-like"/>
    <property type="match status" value="1"/>
</dbReference>
<dbReference type="Pfam" id="PF07715">
    <property type="entry name" value="Plug"/>
    <property type="match status" value="1"/>
</dbReference>
<evidence type="ECO:0000256" key="5">
    <source>
        <dbReference type="ARBA" id="ARBA00023136"/>
    </source>
</evidence>
<feature type="region of interest" description="Disordered" evidence="8">
    <location>
        <begin position="1031"/>
        <end position="1050"/>
    </location>
</feature>
<reference evidence="11 12" key="1">
    <citation type="submission" date="2019-05" db="EMBL/GenBank/DDBJ databases">
        <authorList>
            <person name="Qu J.-H."/>
        </authorList>
    </citation>
    <scope>NUCLEOTIDE SEQUENCE [LARGE SCALE GENOMIC DNA]</scope>
    <source>
        <strain evidence="11 12">T17</strain>
    </source>
</reference>
<dbReference type="SUPFAM" id="SSF56935">
    <property type="entry name" value="Porins"/>
    <property type="match status" value="1"/>
</dbReference>
<evidence type="ECO:0000256" key="7">
    <source>
        <dbReference type="PROSITE-ProRule" id="PRU01360"/>
    </source>
</evidence>
<keyword evidence="9" id="KW-0732">Signal</keyword>
<dbReference type="InterPro" id="IPR023996">
    <property type="entry name" value="TonB-dep_OMP_SusC/RagA"/>
</dbReference>
<dbReference type="Proteomes" id="UP000306402">
    <property type="component" value="Unassembled WGS sequence"/>
</dbReference>
<dbReference type="PROSITE" id="PS52016">
    <property type="entry name" value="TONB_DEPENDENT_REC_3"/>
    <property type="match status" value="1"/>
</dbReference>
<feature type="compositionally biased region" description="Polar residues" evidence="8">
    <location>
        <begin position="1035"/>
        <end position="1050"/>
    </location>
</feature>
<dbReference type="OrthoDB" id="9768177at2"/>
<evidence type="ECO:0000259" key="10">
    <source>
        <dbReference type="Pfam" id="PF07715"/>
    </source>
</evidence>
<dbReference type="InterPro" id="IPR039426">
    <property type="entry name" value="TonB-dep_rcpt-like"/>
</dbReference>
<dbReference type="NCBIfam" id="TIGR04056">
    <property type="entry name" value="OMP_RagA_SusC"/>
    <property type="match status" value="1"/>
</dbReference>
<feature type="signal peptide" evidence="9">
    <location>
        <begin position="1"/>
        <end position="38"/>
    </location>
</feature>
<dbReference type="InterPro" id="IPR023997">
    <property type="entry name" value="TonB-dep_OMP_SusC/RagA_CS"/>
</dbReference>
<keyword evidence="2 7" id="KW-0813">Transport</keyword>
<evidence type="ECO:0000256" key="4">
    <source>
        <dbReference type="ARBA" id="ARBA00022692"/>
    </source>
</evidence>
<evidence type="ECO:0000256" key="9">
    <source>
        <dbReference type="SAM" id="SignalP"/>
    </source>
</evidence>
<dbReference type="GO" id="GO:0009279">
    <property type="term" value="C:cell outer membrane"/>
    <property type="evidence" value="ECO:0007669"/>
    <property type="project" value="UniProtKB-SubCell"/>
</dbReference>
<evidence type="ECO:0000313" key="11">
    <source>
        <dbReference type="EMBL" id="TLV00417.1"/>
    </source>
</evidence>
<name>A0A5R9KWF1_9BACT</name>
<dbReference type="AlphaFoldDB" id="A0A5R9KWF1"/>
<protein>
    <submittedName>
        <fullName evidence="11">SusC/RagA family TonB-linked outer membrane protein</fullName>
    </submittedName>
</protein>
<keyword evidence="12" id="KW-1185">Reference proteome</keyword>
<feature type="chain" id="PRO_5024357568" evidence="9">
    <location>
        <begin position="39"/>
        <end position="1064"/>
    </location>
</feature>
<comment type="subcellular location">
    <subcellularLocation>
        <location evidence="1 7">Cell outer membrane</location>
        <topology evidence="1 7">Multi-pass membrane protein</topology>
    </subcellularLocation>
</comment>
<dbReference type="NCBIfam" id="TIGR04057">
    <property type="entry name" value="SusC_RagA_signa"/>
    <property type="match status" value="1"/>
</dbReference>
<comment type="caution">
    <text evidence="11">The sequence shown here is derived from an EMBL/GenBank/DDBJ whole genome shotgun (WGS) entry which is preliminary data.</text>
</comment>
<dbReference type="Gene3D" id="2.170.130.10">
    <property type="entry name" value="TonB-dependent receptor, plug domain"/>
    <property type="match status" value="1"/>
</dbReference>
<evidence type="ECO:0000256" key="6">
    <source>
        <dbReference type="ARBA" id="ARBA00023237"/>
    </source>
</evidence>
<dbReference type="Gene3D" id="2.60.40.1120">
    <property type="entry name" value="Carboxypeptidase-like, regulatory domain"/>
    <property type="match status" value="1"/>
</dbReference>
<keyword evidence="3 7" id="KW-1134">Transmembrane beta strand</keyword>
<comment type="similarity">
    <text evidence="7">Belongs to the TonB-dependent receptor family.</text>
</comment>
<accession>A0A5R9KWF1</accession>
<evidence type="ECO:0000256" key="3">
    <source>
        <dbReference type="ARBA" id="ARBA00022452"/>
    </source>
</evidence>
<sequence length="1064" mass="115437">MICMKQKILPENGTRFTNYCWRFGLLIALAALAVPGQAAGMFTAEKDKNLTAKNAGKPMALETVKGKVTDEKGEALPGVNVLVKGSQQGTSSDASGNFTIEAPGPNAVLVFSFVGYQPQEVTVGSNSMLEVKLLTDTKSLDEVVVTALGIKKEVKAVGYSVTRVDGSAFTKTRETNIGNSLAGKVAGVNVSAAATGPAGSSRITIRGNTSLSGDNAPLFIINGLPMNNTKFGKTQGDNPDWGDNISSINPDDVEEMTVLKGAAAAALYGSRAKNGAIIITTKSGKGNKGIGIEFNSNNTIEVPYFIWQLQKEYGQGYNGVKPASVGVAAAHGQNHWGAKYDGLPTVQLDGVERPYSYVKDQVLKDFYGNGHTSSNNVAFTGGGDKGNFRVAVTDMRNQGIIPNAKMRRDNFSLSINQNATKNIIISANVDYINEKVDNRYVLETNNANSAGTILFVNSNMPTSALSPGYDPLTFKEKVLGTDLGATNPYYALNQIKNNTQKDRFIAAINARWNITNWLFVQGKVGQDMFSYQINKIVPDGTGYRPNGQIDQIQTNFYERNFEGMIGLNKALGKDFNLVVNAGGNLMSQHSYGTSISGSGIITPRLEVINNTSVRNTTTSITDNKINSLFGTAELGFKNYLFLNVTGRNDWFSTLSPESNNYFYPSASLSYVFSDAFNLPKAISFGKFRVSYASVGGATDPYQLNLTYGVLPYSYDGKPLGTINQAIVPNKNLRPLSVNELEAGLDLRLFNNKLGLDLAVYNRSTKNDITTETVSSTTGYNGAVVTVGELRNRGVEALFTVKPVTTKNFNWDVSLNVAYNKSKILKISNSTNEFLLGTSTKVFLKQVVGEEYSQIVGRTIKRDENGRDVMDAKGLPIVPTTVKAFGSGIQRYTTGITNTFSYKAFTLSAQVDGKFGGLIYSNTNYNLEHRGMSPRSLLGRENGVVLPGVTETGEENKVLVTAAQINNRDIIVRRRDALDDYLYNASFIKLRYVSLTYNLPRALYEKIGFVKGASLSIVGRNLQTLMKHTPGIDPETNLSAGNDQGIESTQLPPTRSYGFNVNLKF</sequence>
<evidence type="ECO:0000256" key="1">
    <source>
        <dbReference type="ARBA" id="ARBA00004571"/>
    </source>
</evidence>
<dbReference type="InterPro" id="IPR012910">
    <property type="entry name" value="Plug_dom"/>
</dbReference>